<accession>A0A150FV04</accession>
<dbReference type="Proteomes" id="UP000075714">
    <property type="component" value="Unassembled WGS sequence"/>
</dbReference>
<proteinExistence type="predicted"/>
<gene>
    <name evidence="2" type="ORF">GPECTOR_464g376</name>
</gene>
<dbReference type="InterPro" id="IPR000073">
    <property type="entry name" value="AB_hydrolase_1"/>
</dbReference>
<dbReference type="InterPro" id="IPR029058">
    <property type="entry name" value="AB_hydrolase_fold"/>
</dbReference>
<dbReference type="GO" id="GO:0042171">
    <property type="term" value="F:lysophosphatidic acid acyltransferase activity"/>
    <property type="evidence" value="ECO:0007669"/>
    <property type="project" value="TreeGrafter"/>
</dbReference>
<comment type="caution">
    <text evidence="2">The sequence shown here is derived from an EMBL/GenBank/DDBJ whole genome shotgun (WGS) entry which is preliminary data.</text>
</comment>
<dbReference type="GO" id="GO:0055088">
    <property type="term" value="P:lipid homeostasis"/>
    <property type="evidence" value="ECO:0007669"/>
    <property type="project" value="TreeGrafter"/>
</dbReference>
<protein>
    <recommendedName>
        <fullName evidence="1">AB hydrolase-1 domain-containing protein</fullName>
    </recommendedName>
</protein>
<dbReference type="SUPFAM" id="SSF53474">
    <property type="entry name" value="alpha/beta-Hydrolases"/>
    <property type="match status" value="2"/>
</dbReference>
<dbReference type="PANTHER" id="PTHR42886">
    <property type="entry name" value="RE40534P-RELATED"/>
    <property type="match status" value="1"/>
</dbReference>
<dbReference type="AlphaFoldDB" id="A0A150FV04"/>
<keyword evidence="3" id="KW-1185">Reference proteome</keyword>
<dbReference type="OrthoDB" id="8119704at2759"/>
<dbReference type="STRING" id="33097.A0A150FV04"/>
<feature type="domain" description="AB hydrolase-1" evidence="1">
    <location>
        <begin position="16"/>
        <end position="208"/>
    </location>
</feature>
<dbReference type="GO" id="GO:0052689">
    <property type="term" value="F:carboxylic ester hydrolase activity"/>
    <property type="evidence" value="ECO:0007669"/>
    <property type="project" value="TreeGrafter"/>
</dbReference>
<evidence type="ECO:0000313" key="2">
    <source>
        <dbReference type="EMBL" id="KXZ41444.1"/>
    </source>
</evidence>
<feature type="domain" description="AB hydrolase-1" evidence="1">
    <location>
        <begin position="238"/>
        <end position="410"/>
    </location>
</feature>
<dbReference type="PANTHER" id="PTHR42886:SF42">
    <property type="entry name" value="ALPHA_BETA-HYDROLASES SUPERFAMILY PROTEIN"/>
    <property type="match status" value="1"/>
</dbReference>
<name>A0A150FV04_GONPE</name>
<sequence length="414" mass="44269">MGLAVAAPASSPRPPLLFIHGSYHAAWCWQENFMPYFAARGYDTYAVSMRAQGGSDPATPGSAVAGTLDQHTADLASLVPGLQSPGGPAPVLLGHSFGGMFVHKYVLAMAPPGALSTSATPGSFPPISGAALMCSVPHTGNKQLVMRFLMRDPIFSFKLTWGFVARSFARSKEAARELFFSKDIPDDRLDRRCVFVSASASAPSAAAYATKHTLPDGKKLELLVHKATAPASSPRPPLLFIHGSYHAAWCWQENFMPYFAARGYDTYAVSMRAQGGSDPATPGSAVAGTLDQHTADLASLVPGLQSPGGPAPVLLGHSFGGMFVHKYARELFFSKDIPDDRLDRYQKLLAAASPTRMIDLKDMNAQVPLPPPPPHAPPAFVLGGANDMVVDKEAVEDTRWELAARELEAWLAKL</sequence>
<evidence type="ECO:0000313" key="3">
    <source>
        <dbReference type="Proteomes" id="UP000075714"/>
    </source>
</evidence>
<dbReference type="EMBL" id="LSYV01000461">
    <property type="protein sequence ID" value="KXZ41444.1"/>
    <property type="molecule type" value="Genomic_DNA"/>
</dbReference>
<organism evidence="2 3">
    <name type="scientific">Gonium pectorale</name>
    <name type="common">Green alga</name>
    <dbReference type="NCBI Taxonomy" id="33097"/>
    <lineage>
        <taxon>Eukaryota</taxon>
        <taxon>Viridiplantae</taxon>
        <taxon>Chlorophyta</taxon>
        <taxon>core chlorophytes</taxon>
        <taxon>Chlorophyceae</taxon>
        <taxon>CS clade</taxon>
        <taxon>Chlamydomonadales</taxon>
        <taxon>Volvocaceae</taxon>
        <taxon>Gonium</taxon>
    </lineage>
</organism>
<evidence type="ECO:0000259" key="1">
    <source>
        <dbReference type="Pfam" id="PF12697"/>
    </source>
</evidence>
<reference evidence="3" key="1">
    <citation type="journal article" date="2016" name="Nat. Commun.">
        <title>The Gonium pectorale genome demonstrates co-option of cell cycle regulation during the evolution of multicellularity.</title>
        <authorList>
            <person name="Hanschen E.R."/>
            <person name="Marriage T.N."/>
            <person name="Ferris P.J."/>
            <person name="Hamaji T."/>
            <person name="Toyoda A."/>
            <person name="Fujiyama A."/>
            <person name="Neme R."/>
            <person name="Noguchi H."/>
            <person name="Minakuchi Y."/>
            <person name="Suzuki M."/>
            <person name="Kawai-Toyooka H."/>
            <person name="Smith D.R."/>
            <person name="Sparks H."/>
            <person name="Anderson J."/>
            <person name="Bakaric R."/>
            <person name="Luria V."/>
            <person name="Karger A."/>
            <person name="Kirschner M.W."/>
            <person name="Durand P.M."/>
            <person name="Michod R.E."/>
            <person name="Nozaki H."/>
            <person name="Olson B.J."/>
        </authorList>
    </citation>
    <scope>NUCLEOTIDE SEQUENCE [LARGE SCALE GENOMIC DNA]</scope>
    <source>
        <strain evidence="3">NIES-2863</strain>
    </source>
</reference>
<dbReference type="Gene3D" id="3.40.50.1820">
    <property type="entry name" value="alpha/beta hydrolase"/>
    <property type="match status" value="2"/>
</dbReference>
<dbReference type="Pfam" id="PF12697">
    <property type="entry name" value="Abhydrolase_6"/>
    <property type="match status" value="2"/>
</dbReference>
<dbReference type="GO" id="GO:0006654">
    <property type="term" value="P:phosphatidic acid biosynthetic process"/>
    <property type="evidence" value="ECO:0007669"/>
    <property type="project" value="TreeGrafter"/>
</dbReference>